<keyword evidence="1" id="KW-0732">Signal</keyword>
<gene>
    <name evidence="2" type="ORF">SAMN05192557_1830</name>
</gene>
<evidence type="ECO:0000313" key="2">
    <source>
        <dbReference type="EMBL" id="SEW14833.1"/>
    </source>
</evidence>
<evidence type="ECO:0000313" key="3">
    <source>
        <dbReference type="Proteomes" id="UP000243605"/>
    </source>
</evidence>
<feature type="chain" id="PRO_5024950922" evidence="1">
    <location>
        <begin position="25"/>
        <end position="408"/>
    </location>
</feature>
<dbReference type="Proteomes" id="UP000243605">
    <property type="component" value="Unassembled WGS sequence"/>
</dbReference>
<keyword evidence="3" id="KW-1185">Reference proteome</keyword>
<sequence length="408" mass="46734">MIKNSFRYFILLFLGMFVTTTVSAQDEAVNPYDSMGHKTYFMEINPRDSDEQSFRVMFTEFQTAVNYDDVRSQEGNYYFKDDLLVLSFPDEDFNFVDLHLSYDALDCSEINGTVEDVTVKFESNTDEASLEQYSDIHERVVGQEYTMTLTEESEPSIPLLMNEPVEELYEVENDVYLMNMGGYDEIVYLDEQRRFWGSNGINPDSVFQQLGYYTIDDSNLDFYIMNLFGAGETTRMSVTYTQSGSGEFEGEFTDLEFISFDKEAPREFEEQRESRIGEAFEMVKLEQDEIIGELVTFAIGQSDETIDVMLEEDGVATITDLDEEIAGTYSLEGNVLVLEIDESGVTTRLYVENAISLADVNFNVGIFLAPMTDQGFSGTINRITHEFDSEVTDLNIDEFESQFELNEE</sequence>
<feature type="signal peptide" evidence="1">
    <location>
        <begin position="1"/>
        <end position="24"/>
    </location>
</feature>
<dbReference type="EMBL" id="FOIT01000006">
    <property type="protein sequence ID" value="SEW14833.1"/>
    <property type="molecule type" value="Genomic_DNA"/>
</dbReference>
<evidence type="ECO:0000256" key="1">
    <source>
        <dbReference type="SAM" id="SignalP"/>
    </source>
</evidence>
<proteinExistence type="predicted"/>
<accession>A0A662Z4W6</accession>
<dbReference type="RefSeq" id="WP_091476121.1">
    <property type="nucleotide sequence ID" value="NZ_FOIT01000006.1"/>
</dbReference>
<dbReference type="AlphaFoldDB" id="A0A662Z4W6"/>
<name>A0A662Z4W6_9STAP</name>
<protein>
    <submittedName>
        <fullName evidence="2">Uncharacterized protein</fullName>
    </submittedName>
</protein>
<organism evidence="2 3">
    <name type="scientific">Aliicoccus persicus</name>
    <dbReference type="NCBI Taxonomy" id="930138"/>
    <lineage>
        <taxon>Bacteria</taxon>
        <taxon>Bacillati</taxon>
        <taxon>Bacillota</taxon>
        <taxon>Bacilli</taxon>
        <taxon>Bacillales</taxon>
        <taxon>Staphylococcaceae</taxon>
        <taxon>Aliicoccus</taxon>
    </lineage>
</organism>
<reference evidence="2 3" key="1">
    <citation type="submission" date="2016-10" db="EMBL/GenBank/DDBJ databases">
        <authorList>
            <person name="Varghese N."/>
            <person name="Submissions S."/>
        </authorList>
    </citation>
    <scope>NUCLEOTIDE SEQUENCE [LARGE SCALE GENOMIC DNA]</scope>
    <source>
        <strain evidence="2 3">IBRC-M10081</strain>
    </source>
</reference>